<dbReference type="Proteomes" id="UP000800981">
    <property type="component" value="Unassembled WGS sequence"/>
</dbReference>
<organism evidence="2 3">
    <name type="scientific">Motilibacter deserti</name>
    <dbReference type="NCBI Taxonomy" id="2714956"/>
    <lineage>
        <taxon>Bacteria</taxon>
        <taxon>Bacillati</taxon>
        <taxon>Actinomycetota</taxon>
        <taxon>Actinomycetes</taxon>
        <taxon>Motilibacterales</taxon>
        <taxon>Motilibacteraceae</taxon>
        <taxon>Motilibacter</taxon>
    </lineage>
</organism>
<sequence length="131" mass="15320">MPDLPPPDPPLEQVALRRRLERVLAELGVPYEHEDRFWESDDGQGAVYGWGTRVQMPGVPEPVNVWFDGLDEDIAVSTPGYGRWWRRTRGVWHEWLDLSDLDRVLDEVEACVQRLLRERKSVESAEVRRTR</sequence>
<gene>
    <name evidence="2" type="ORF">G9H71_13160</name>
</gene>
<keyword evidence="3" id="KW-1185">Reference proteome</keyword>
<dbReference type="EMBL" id="JAANNP010000010">
    <property type="protein sequence ID" value="NHC14731.1"/>
    <property type="molecule type" value="Genomic_DNA"/>
</dbReference>
<accession>A0ABX0GYH3</accession>
<evidence type="ECO:0000313" key="3">
    <source>
        <dbReference type="Proteomes" id="UP000800981"/>
    </source>
</evidence>
<protein>
    <submittedName>
        <fullName evidence="2">Uncharacterized protein</fullName>
    </submittedName>
</protein>
<feature type="coiled-coil region" evidence="1">
    <location>
        <begin position="98"/>
        <end position="125"/>
    </location>
</feature>
<name>A0ABX0GYH3_9ACTN</name>
<keyword evidence="1" id="KW-0175">Coiled coil</keyword>
<comment type="caution">
    <text evidence="2">The sequence shown here is derived from an EMBL/GenBank/DDBJ whole genome shotgun (WGS) entry which is preliminary data.</text>
</comment>
<proteinExistence type="predicted"/>
<evidence type="ECO:0000256" key="1">
    <source>
        <dbReference type="SAM" id="Coils"/>
    </source>
</evidence>
<dbReference type="RefSeq" id="WP_166282550.1">
    <property type="nucleotide sequence ID" value="NZ_JAANNP010000010.1"/>
</dbReference>
<reference evidence="2 3" key="1">
    <citation type="submission" date="2020-03" db="EMBL/GenBank/DDBJ databases">
        <title>Two novel Motilibacter sp.</title>
        <authorList>
            <person name="Liu S."/>
        </authorList>
    </citation>
    <scope>NUCLEOTIDE SEQUENCE [LARGE SCALE GENOMIC DNA]</scope>
    <source>
        <strain evidence="2 3">E257</strain>
    </source>
</reference>
<evidence type="ECO:0000313" key="2">
    <source>
        <dbReference type="EMBL" id="NHC14731.1"/>
    </source>
</evidence>